<protein>
    <submittedName>
        <fullName evidence="1">Uncharacterized protein</fullName>
    </submittedName>
</protein>
<keyword evidence="2" id="KW-1185">Reference proteome</keyword>
<dbReference type="RefSeq" id="WP_154328286.1">
    <property type="nucleotide sequence ID" value="NZ_CP045696.1"/>
</dbReference>
<evidence type="ECO:0000313" key="1">
    <source>
        <dbReference type="EMBL" id="MSS16822.1"/>
    </source>
</evidence>
<dbReference type="AlphaFoldDB" id="A0A6L5XDU1"/>
<sequence length="136" mass="15870">MKFDNKAFHKWEDETHIPEKIMTMVNAIAKQVGCDEVAEETINLYNRDNQVIGFAKGFSLTHCTSSYADGPSPDYSKEMAMWLKGLNFVVENSHGDNGMDCSTNWQDTYWTHEFIYKPTEVYEERFIICEDKDYIE</sequence>
<dbReference type="Proteomes" id="UP000483362">
    <property type="component" value="Unassembled WGS sequence"/>
</dbReference>
<comment type="caution">
    <text evidence="1">The sequence shown here is derived from an EMBL/GenBank/DDBJ whole genome shotgun (WGS) entry which is preliminary data.</text>
</comment>
<reference evidence="1 2" key="1">
    <citation type="submission" date="2019-08" db="EMBL/GenBank/DDBJ databases">
        <title>In-depth cultivation of the pig gut microbiome towards novel bacterial diversity and tailored functional studies.</title>
        <authorList>
            <person name="Wylensek D."/>
            <person name="Hitch T.C.A."/>
            <person name="Clavel T."/>
        </authorList>
    </citation>
    <scope>NUCLEOTIDE SEQUENCE [LARGE SCALE GENOMIC DNA]</scope>
    <source>
        <strain evidence="1 2">Oil-RF-744-WCA-WT-10</strain>
    </source>
</reference>
<proteinExistence type="predicted"/>
<dbReference type="EMBL" id="VULT01000004">
    <property type="protein sequence ID" value="MSS16822.1"/>
    <property type="molecule type" value="Genomic_DNA"/>
</dbReference>
<evidence type="ECO:0000313" key="2">
    <source>
        <dbReference type="Proteomes" id="UP000483362"/>
    </source>
</evidence>
<accession>A0A6L5XDU1</accession>
<organism evidence="1 2">
    <name type="scientific">Sodaliphilus pleomorphus</name>
    <dbReference type="NCBI Taxonomy" id="2606626"/>
    <lineage>
        <taxon>Bacteria</taxon>
        <taxon>Pseudomonadati</taxon>
        <taxon>Bacteroidota</taxon>
        <taxon>Bacteroidia</taxon>
        <taxon>Bacteroidales</taxon>
        <taxon>Muribaculaceae</taxon>
        <taxon>Sodaliphilus</taxon>
    </lineage>
</organism>
<gene>
    <name evidence="1" type="ORF">FYJ29_03445</name>
</gene>
<name>A0A6L5XDU1_9BACT</name>